<comment type="caution">
    <text evidence="5">The sequence shown here is derived from an EMBL/GenBank/DDBJ whole genome shotgun (WGS) entry which is preliminary data.</text>
</comment>
<comment type="cofactor">
    <cofactor evidence="2">
        <name>Cu cation</name>
        <dbReference type="ChEBI" id="CHEBI:23378"/>
    </cofactor>
    <text evidence="2">Binds 1 copper ion per subunit.</text>
</comment>
<dbReference type="AlphaFoldDB" id="A0A953JC27"/>
<dbReference type="PROSITE" id="PS00332">
    <property type="entry name" value="SOD_CU_ZN_2"/>
    <property type="match status" value="1"/>
</dbReference>
<organism evidence="5 6">
    <name type="scientific">Candidatus Nitrobium versatile</name>
    <dbReference type="NCBI Taxonomy" id="2884831"/>
    <lineage>
        <taxon>Bacteria</taxon>
        <taxon>Pseudomonadati</taxon>
        <taxon>Nitrospirota</taxon>
        <taxon>Nitrospiria</taxon>
        <taxon>Nitrospirales</taxon>
        <taxon>Nitrospiraceae</taxon>
        <taxon>Candidatus Nitrobium</taxon>
    </lineage>
</organism>
<name>A0A953JC27_9BACT</name>
<reference evidence="5" key="2">
    <citation type="submission" date="2021-08" db="EMBL/GenBank/DDBJ databases">
        <authorList>
            <person name="Dalcin Martins P."/>
        </authorList>
    </citation>
    <scope>NUCLEOTIDE SEQUENCE</scope>
    <source>
        <strain evidence="5">MAG_39</strain>
    </source>
</reference>
<dbReference type="Gene3D" id="2.60.40.200">
    <property type="entry name" value="Superoxide dismutase, copper/zinc binding domain"/>
    <property type="match status" value="1"/>
</dbReference>
<dbReference type="InterPro" id="IPR001424">
    <property type="entry name" value="SOD_Cu_Zn_dom"/>
</dbReference>
<comment type="function">
    <text evidence="2">Destroys radicals which are normally produced within the cells and which are toxic to biological systems.</text>
</comment>
<keyword evidence="2" id="KW-0560">Oxidoreductase</keyword>
<comment type="similarity">
    <text evidence="1 2">Belongs to the Cu-Zn superoxide dismutase family.</text>
</comment>
<evidence type="ECO:0000313" key="6">
    <source>
        <dbReference type="Proteomes" id="UP000705867"/>
    </source>
</evidence>
<dbReference type="CDD" id="cd00305">
    <property type="entry name" value="Cu-Zn_Superoxide_Dismutase"/>
    <property type="match status" value="1"/>
</dbReference>
<evidence type="ECO:0000256" key="1">
    <source>
        <dbReference type="ARBA" id="ARBA00010457"/>
    </source>
</evidence>
<dbReference type="PRINTS" id="PR00068">
    <property type="entry name" value="CUZNDISMTASE"/>
</dbReference>
<evidence type="ECO:0000256" key="2">
    <source>
        <dbReference type="RuleBase" id="RU000393"/>
    </source>
</evidence>
<dbReference type="GO" id="GO:0005507">
    <property type="term" value="F:copper ion binding"/>
    <property type="evidence" value="ECO:0007669"/>
    <property type="project" value="InterPro"/>
</dbReference>
<evidence type="ECO:0000259" key="4">
    <source>
        <dbReference type="Pfam" id="PF00080"/>
    </source>
</evidence>
<reference evidence="5" key="1">
    <citation type="journal article" date="2021" name="bioRxiv">
        <title>Unraveling nitrogen, sulfur and carbon metabolic pathways and microbial community transcriptional responses to substrate deprivation and toxicity stresses in a bioreactor mimicking anoxic brackish coastal sediment conditions.</title>
        <authorList>
            <person name="Martins P.D."/>
            <person name="Echeveste M.J."/>
            <person name="Arshad A."/>
            <person name="Kurth J."/>
            <person name="Ouboter H."/>
            <person name="Jetten M.S.M."/>
            <person name="Welte C.U."/>
        </authorList>
    </citation>
    <scope>NUCLEOTIDE SEQUENCE</scope>
    <source>
        <strain evidence="5">MAG_39</strain>
    </source>
</reference>
<feature type="signal peptide" evidence="3">
    <location>
        <begin position="1"/>
        <end position="21"/>
    </location>
</feature>
<comment type="catalytic activity">
    <reaction evidence="2">
        <text>2 superoxide + 2 H(+) = H2O2 + O2</text>
        <dbReference type="Rhea" id="RHEA:20696"/>
        <dbReference type="ChEBI" id="CHEBI:15378"/>
        <dbReference type="ChEBI" id="CHEBI:15379"/>
        <dbReference type="ChEBI" id="CHEBI:16240"/>
        <dbReference type="ChEBI" id="CHEBI:18421"/>
        <dbReference type="EC" id="1.15.1.1"/>
    </reaction>
</comment>
<keyword evidence="2" id="KW-0186">Copper</keyword>
<dbReference type="EMBL" id="JAIOIV010000090">
    <property type="protein sequence ID" value="MBZ0156779.1"/>
    <property type="molecule type" value="Genomic_DNA"/>
</dbReference>
<dbReference type="InterPro" id="IPR036423">
    <property type="entry name" value="SOD-like_Cu/Zn_dom_sf"/>
</dbReference>
<evidence type="ECO:0000313" key="5">
    <source>
        <dbReference type="EMBL" id="MBZ0156779.1"/>
    </source>
</evidence>
<feature type="domain" description="Superoxide dismutase copper/zinc binding" evidence="4">
    <location>
        <begin position="40"/>
        <end position="172"/>
    </location>
</feature>
<keyword evidence="2" id="KW-0479">Metal-binding</keyword>
<dbReference type="Proteomes" id="UP000705867">
    <property type="component" value="Unassembled WGS sequence"/>
</dbReference>
<dbReference type="GO" id="GO:0004784">
    <property type="term" value="F:superoxide dismutase activity"/>
    <property type="evidence" value="ECO:0007669"/>
    <property type="project" value="UniProtKB-EC"/>
</dbReference>
<proteinExistence type="inferred from homology"/>
<protein>
    <recommendedName>
        <fullName evidence="2">Superoxide dismutase [Cu-Zn]</fullName>
        <ecNumber evidence="2">1.15.1.1</ecNumber>
    </recommendedName>
</protein>
<gene>
    <name evidence="5" type="ORF">K8I29_11305</name>
</gene>
<keyword evidence="2" id="KW-0862">Zinc</keyword>
<dbReference type="Pfam" id="PF00080">
    <property type="entry name" value="Sod_Cu"/>
    <property type="match status" value="1"/>
</dbReference>
<comment type="cofactor">
    <cofactor evidence="2">
        <name>Zn(2+)</name>
        <dbReference type="ChEBI" id="CHEBI:29105"/>
    </cofactor>
    <text evidence="2">Binds 1 zinc ion per subunit.</text>
</comment>
<dbReference type="PANTHER" id="PTHR10003">
    <property type="entry name" value="SUPEROXIDE DISMUTASE CU-ZN -RELATED"/>
    <property type="match status" value="1"/>
</dbReference>
<keyword evidence="3" id="KW-0732">Signal</keyword>
<accession>A0A953JC27</accession>
<dbReference type="SUPFAM" id="SSF49329">
    <property type="entry name" value="Cu,Zn superoxide dismutase-like"/>
    <property type="match status" value="1"/>
</dbReference>
<dbReference type="EC" id="1.15.1.1" evidence="2"/>
<feature type="chain" id="PRO_5037107453" description="Superoxide dismutase [Cu-Zn]" evidence="3">
    <location>
        <begin position="22"/>
        <end position="176"/>
    </location>
</feature>
<evidence type="ECO:0000256" key="3">
    <source>
        <dbReference type="SAM" id="SignalP"/>
    </source>
</evidence>
<dbReference type="InterPro" id="IPR018152">
    <property type="entry name" value="SOD_Cu/Zn_BS"/>
</dbReference>
<sequence>MKKAALCLTAVLLLSGSPAYGESPLRAKAEMYNAQGEKIGTAYFTEAAEGQEGVKIYLKISRIPKGSHGFHIHETGRCDSPDFKSAGGHFNPHGKKHGVNNPEGLHAGDLPNITVDQEEIAVTVVTKQVTLKEGKNSLFQPGGTSLIIHAGPDDEMTDPAGNSGARIACGVITRPD</sequence>
<dbReference type="InterPro" id="IPR024134">
    <property type="entry name" value="SOD_Cu/Zn_/chaperone"/>
</dbReference>